<dbReference type="InterPro" id="IPR028133">
    <property type="entry name" value="Dynamitin"/>
</dbReference>
<evidence type="ECO:0000313" key="8">
    <source>
        <dbReference type="RefSeq" id="XP_014661552.1"/>
    </source>
</evidence>
<evidence type="ECO:0000256" key="1">
    <source>
        <dbReference type="ARBA" id="ARBA00004496"/>
    </source>
</evidence>
<evidence type="ECO:0000256" key="4">
    <source>
        <dbReference type="ARBA" id="ARBA00023017"/>
    </source>
</evidence>
<keyword evidence="4" id="KW-0243">Dynein</keyword>
<feature type="region of interest" description="Disordered" evidence="6">
    <location>
        <begin position="1"/>
        <end position="46"/>
    </location>
</feature>
<keyword evidence="7" id="KW-1185">Reference proteome</keyword>
<proteinExistence type="inferred from homology"/>
<dbReference type="Pfam" id="PF04912">
    <property type="entry name" value="Dynamitin"/>
    <property type="match status" value="1"/>
</dbReference>
<dbReference type="Proteomes" id="UP000695022">
    <property type="component" value="Unplaced"/>
</dbReference>
<name>A0ABM1DNN1_PRICU</name>
<evidence type="ECO:0000256" key="2">
    <source>
        <dbReference type="ARBA" id="ARBA00006176"/>
    </source>
</evidence>
<keyword evidence="3" id="KW-0963">Cytoplasm</keyword>
<organism evidence="7 8">
    <name type="scientific">Priapulus caudatus</name>
    <name type="common">Priapulid worm</name>
    <dbReference type="NCBI Taxonomy" id="37621"/>
    <lineage>
        <taxon>Eukaryota</taxon>
        <taxon>Metazoa</taxon>
        <taxon>Ecdysozoa</taxon>
        <taxon>Scalidophora</taxon>
        <taxon>Priapulida</taxon>
        <taxon>Priapulimorpha</taxon>
        <taxon>Priapulimorphida</taxon>
        <taxon>Priapulidae</taxon>
        <taxon>Priapulus</taxon>
    </lineage>
</organism>
<feature type="coiled-coil region" evidence="5">
    <location>
        <begin position="280"/>
        <end position="307"/>
    </location>
</feature>
<protein>
    <submittedName>
        <fullName evidence="8">Dynactin subunit 2-like</fullName>
    </submittedName>
</protein>
<keyword evidence="5" id="KW-0175">Coiled coil</keyword>
<sequence>MADPKYAGLPGIAVGEPDVYETGDLPEDDQHRQAAGAADDSSESVERIDIKAGDAFSKFKGKSVDGAGVDFSETAAAARPNRGYYADKAEYELSGGELRRERETPAQKHQRLQLEMRELADEVRQAEEAVRGDGGDKSSPVLVAKQVEYLQRQLADLQLETVLGSQAVVDSSDPQGALQRKLISQIEAFKAATTKTAAAAAAPPSEDHIIYELYYKPEQARFSQAAKVADLEARLERLEASIGGAPDTLSALCQEAEGRSLVEVSRVLAGKLALLEPANLDQVEGRLQAMNQKLKQIADKRSVVEDADAVNRVAALYELMMRWEQTTACLPAVVERMSALKDLHEQALQFSQALSYLDSVQQQLASSLHANEAQLKTVSGTFSDNMAAIRSNCESLDSRLKVLNK</sequence>
<evidence type="ECO:0000256" key="3">
    <source>
        <dbReference type="ARBA" id="ARBA00022490"/>
    </source>
</evidence>
<comment type="similarity">
    <text evidence="2">Belongs to the dynactin subunit 2 family.</text>
</comment>
<dbReference type="PANTHER" id="PTHR15346">
    <property type="entry name" value="DYNACTIN SUBUNIT"/>
    <property type="match status" value="1"/>
</dbReference>
<dbReference type="RefSeq" id="XP_014661552.1">
    <property type="nucleotide sequence ID" value="XM_014806066.1"/>
</dbReference>
<evidence type="ECO:0000256" key="5">
    <source>
        <dbReference type="SAM" id="Coils"/>
    </source>
</evidence>
<evidence type="ECO:0000313" key="7">
    <source>
        <dbReference type="Proteomes" id="UP000695022"/>
    </source>
</evidence>
<comment type="subcellular location">
    <subcellularLocation>
        <location evidence="1">Cytoplasm</location>
    </subcellularLocation>
</comment>
<evidence type="ECO:0000256" key="6">
    <source>
        <dbReference type="SAM" id="MobiDB-lite"/>
    </source>
</evidence>
<feature type="compositionally biased region" description="Acidic residues" evidence="6">
    <location>
        <begin position="18"/>
        <end position="27"/>
    </location>
</feature>
<accession>A0ABM1DNN1</accession>
<dbReference type="GeneID" id="106804740"/>
<reference evidence="8" key="1">
    <citation type="submission" date="2025-08" db="UniProtKB">
        <authorList>
            <consortium name="RefSeq"/>
        </authorList>
    </citation>
    <scope>IDENTIFICATION</scope>
</reference>
<gene>
    <name evidence="8" type="primary">LOC106804740</name>
</gene>